<evidence type="ECO:0000313" key="2">
    <source>
        <dbReference type="EMBL" id="CAL6093214.1"/>
    </source>
</evidence>
<accession>A0AA86UFQ5</accession>
<dbReference type="AlphaFoldDB" id="A0AA86UFQ5"/>
<organism evidence="1">
    <name type="scientific">Hexamita inflata</name>
    <dbReference type="NCBI Taxonomy" id="28002"/>
    <lineage>
        <taxon>Eukaryota</taxon>
        <taxon>Metamonada</taxon>
        <taxon>Diplomonadida</taxon>
        <taxon>Hexamitidae</taxon>
        <taxon>Hexamitinae</taxon>
        <taxon>Hexamita</taxon>
    </lineage>
</organism>
<reference evidence="1" key="1">
    <citation type="submission" date="2023-06" db="EMBL/GenBank/DDBJ databases">
        <authorList>
            <person name="Kurt Z."/>
        </authorList>
    </citation>
    <scope>NUCLEOTIDE SEQUENCE</scope>
</reference>
<comment type="caution">
    <text evidence="1">The sequence shown here is derived from an EMBL/GenBank/DDBJ whole genome shotgun (WGS) entry which is preliminary data.</text>
</comment>
<dbReference type="EMBL" id="CAXDID020000455">
    <property type="protein sequence ID" value="CAL6093214.1"/>
    <property type="molecule type" value="Genomic_DNA"/>
</dbReference>
<reference evidence="2 3" key="2">
    <citation type="submission" date="2024-07" db="EMBL/GenBank/DDBJ databases">
        <authorList>
            <person name="Akdeniz Z."/>
        </authorList>
    </citation>
    <scope>NUCLEOTIDE SEQUENCE [LARGE SCALE GENOMIC DNA]</scope>
</reference>
<protein>
    <submittedName>
        <fullName evidence="2">Hypothetical_protein</fullName>
    </submittedName>
</protein>
<evidence type="ECO:0000313" key="1">
    <source>
        <dbReference type="EMBL" id="CAI9949482.1"/>
    </source>
</evidence>
<dbReference type="EMBL" id="CATOUU010000799">
    <property type="protein sequence ID" value="CAI9949482.1"/>
    <property type="molecule type" value="Genomic_DNA"/>
</dbReference>
<dbReference type="Proteomes" id="UP001642409">
    <property type="component" value="Unassembled WGS sequence"/>
</dbReference>
<keyword evidence="3" id="KW-1185">Reference proteome</keyword>
<name>A0AA86UFQ5_9EUKA</name>
<gene>
    <name evidence="1" type="ORF">HINF_LOCUS37127</name>
    <name evidence="2" type="ORF">HINF_LOCUS66836</name>
</gene>
<evidence type="ECO:0000313" key="3">
    <source>
        <dbReference type="Proteomes" id="UP001642409"/>
    </source>
</evidence>
<proteinExistence type="predicted"/>
<sequence>MNTVVSTTKGKVRLSSSCRCRKGHVVNKTYLLGIFNYYKAGERGQSRQGIRRSQRSHVMLQRQGLEQNWSRIQNVIIKHVLLVNQRYVRLENRKILHLALLTHHEIGLDLRLQIITHKTIPMRIHEVTVTRKGLRIF</sequence>